<comment type="caution">
    <text evidence="1">The sequence shown here is derived from an EMBL/GenBank/DDBJ whole genome shotgun (WGS) entry which is preliminary data.</text>
</comment>
<proteinExistence type="predicted"/>
<feature type="non-terminal residue" evidence="1">
    <location>
        <position position="101"/>
    </location>
</feature>
<evidence type="ECO:0000313" key="1">
    <source>
        <dbReference type="EMBL" id="GAH97919.1"/>
    </source>
</evidence>
<evidence type="ECO:0008006" key="2">
    <source>
        <dbReference type="Google" id="ProtNLM"/>
    </source>
</evidence>
<sequence length="101" mass="10975">MFKCPDAVLTCSILKCGNKSYIVFGGHDKTLYLMDDSLNILDTITFDGWVRTTHAVDITKDGCDEILVGAGDGNFLVVKLVKGIDKLAGIMNYKSKGKVLS</sequence>
<name>X1L660_9ZZZZ</name>
<organism evidence="1">
    <name type="scientific">marine sediment metagenome</name>
    <dbReference type="NCBI Taxonomy" id="412755"/>
    <lineage>
        <taxon>unclassified sequences</taxon>
        <taxon>metagenomes</taxon>
        <taxon>ecological metagenomes</taxon>
    </lineage>
</organism>
<gene>
    <name evidence="1" type="ORF">S03H2_69498</name>
</gene>
<protein>
    <recommendedName>
        <fullName evidence="2">Ciliary BBSome complex subunit 2 N-terminal domain-containing protein</fullName>
    </recommendedName>
</protein>
<dbReference type="InterPro" id="IPR036322">
    <property type="entry name" value="WD40_repeat_dom_sf"/>
</dbReference>
<reference evidence="1" key="1">
    <citation type="journal article" date="2014" name="Front. Microbiol.">
        <title>High frequency of phylogenetically diverse reductive dehalogenase-homologous genes in deep subseafloor sedimentary metagenomes.</title>
        <authorList>
            <person name="Kawai M."/>
            <person name="Futagami T."/>
            <person name="Toyoda A."/>
            <person name="Takaki Y."/>
            <person name="Nishi S."/>
            <person name="Hori S."/>
            <person name="Arai W."/>
            <person name="Tsubouchi T."/>
            <person name="Morono Y."/>
            <person name="Uchiyama I."/>
            <person name="Ito T."/>
            <person name="Fujiyama A."/>
            <person name="Inagaki F."/>
            <person name="Takami H."/>
        </authorList>
    </citation>
    <scope>NUCLEOTIDE SEQUENCE</scope>
    <source>
        <strain evidence="1">Expedition CK06-06</strain>
    </source>
</reference>
<dbReference type="AlphaFoldDB" id="X1L660"/>
<accession>X1L660</accession>
<dbReference type="EMBL" id="BARU01045934">
    <property type="protein sequence ID" value="GAH97919.1"/>
    <property type="molecule type" value="Genomic_DNA"/>
</dbReference>
<dbReference type="SUPFAM" id="SSF50978">
    <property type="entry name" value="WD40 repeat-like"/>
    <property type="match status" value="1"/>
</dbReference>